<dbReference type="InterPro" id="IPR009081">
    <property type="entry name" value="PP-bd_ACP"/>
</dbReference>
<evidence type="ECO:0000259" key="3">
    <source>
        <dbReference type="PROSITE" id="PS50075"/>
    </source>
</evidence>
<dbReference type="InterPro" id="IPR036736">
    <property type="entry name" value="ACP-like_sf"/>
</dbReference>
<organism evidence="4">
    <name type="scientific">uncultured soil bacterium</name>
    <dbReference type="NCBI Taxonomy" id="164851"/>
    <lineage>
        <taxon>Bacteria</taxon>
        <taxon>environmental samples</taxon>
    </lineage>
</organism>
<dbReference type="Gene3D" id="1.10.1200.10">
    <property type="entry name" value="ACP-like"/>
    <property type="match status" value="1"/>
</dbReference>
<keyword evidence="2" id="KW-0597">Phosphoprotein</keyword>
<evidence type="ECO:0000256" key="1">
    <source>
        <dbReference type="ARBA" id="ARBA00022450"/>
    </source>
</evidence>
<proteinExistence type="predicted"/>
<dbReference type="SMART" id="SM01294">
    <property type="entry name" value="PKS_PP_betabranch"/>
    <property type="match status" value="1"/>
</dbReference>
<reference evidence="4" key="1">
    <citation type="journal article" date="2010" name="Biopolymers">
        <title>Cloning large natural product gene clusters from the environment: piecing environmental DNA gene clusters back together with TAR.</title>
        <authorList>
            <person name="Kim J.H."/>
            <person name="Feng Z."/>
            <person name="Bauer J.D."/>
            <person name="Kallifidas D."/>
            <person name="Calle P.Y."/>
            <person name="Brady S.F."/>
        </authorList>
    </citation>
    <scope>NUCLEOTIDE SEQUENCE</scope>
</reference>
<evidence type="ECO:0000256" key="2">
    <source>
        <dbReference type="ARBA" id="ARBA00022553"/>
    </source>
</evidence>
<dbReference type="SMART" id="SM00823">
    <property type="entry name" value="PKS_PP"/>
    <property type="match status" value="1"/>
</dbReference>
<dbReference type="SUPFAM" id="SSF47336">
    <property type="entry name" value="ACP-like"/>
    <property type="match status" value="1"/>
</dbReference>
<dbReference type="PROSITE" id="PS50075">
    <property type="entry name" value="CARRIER"/>
    <property type="match status" value="1"/>
</dbReference>
<keyword evidence="1" id="KW-0596">Phosphopantetheine</keyword>
<name>E2D2P4_9BACT</name>
<accession>E2D2P4</accession>
<dbReference type="AlphaFoldDB" id="E2D2P4"/>
<dbReference type="EMBL" id="GQ475284">
    <property type="protein sequence ID" value="ADK54908.1"/>
    <property type="molecule type" value="Genomic_DNA"/>
</dbReference>
<evidence type="ECO:0000313" key="4">
    <source>
        <dbReference type="EMBL" id="ADK54908.1"/>
    </source>
</evidence>
<dbReference type="InterPro" id="IPR020806">
    <property type="entry name" value="PKS_PP-bd"/>
</dbReference>
<dbReference type="GO" id="GO:0031177">
    <property type="term" value="F:phosphopantetheine binding"/>
    <property type="evidence" value="ECO:0007669"/>
    <property type="project" value="InterPro"/>
</dbReference>
<sequence>MSDLSTAPTLDDLRGWLIDCVAGHLGRDAATIATDVPLTSYGLDSVYALSIAAELEDHLDVSLDPTLIWDHPTIDALSTALMAELRSA</sequence>
<protein>
    <submittedName>
        <fullName evidence="4">Acyl carrier protein</fullName>
    </submittedName>
</protein>
<feature type="domain" description="Carrier" evidence="3">
    <location>
        <begin position="8"/>
        <end position="85"/>
    </location>
</feature>
<dbReference type="Pfam" id="PF00550">
    <property type="entry name" value="PP-binding"/>
    <property type="match status" value="1"/>
</dbReference>